<feature type="compositionally biased region" description="Basic and acidic residues" evidence="1">
    <location>
        <begin position="68"/>
        <end position="79"/>
    </location>
</feature>
<feature type="compositionally biased region" description="Basic and acidic residues" evidence="1">
    <location>
        <begin position="99"/>
        <end position="120"/>
    </location>
</feature>
<proteinExistence type="predicted"/>
<feature type="compositionally biased region" description="Basic and acidic residues" evidence="1">
    <location>
        <begin position="1"/>
        <end position="11"/>
    </location>
</feature>
<dbReference type="AlphaFoldDB" id="A0A402B4H4"/>
<protein>
    <submittedName>
        <fullName evidence="2">Uncharacterized protein</fullName>
    </submittedName>
</protein>
<comment type="caution">
    <text evidence="2">The sequence shown here is derived from an EMBL/GenBank/DDBJ whole genome shotgun (WGS) entry which is preliminary data.</text>
</comment>
<evidence type="ECO:0000256" key="1">
    <source>
        <dbReference type="SAM" id="MobiDB-lite"/>
    </source>
</evidence>
<keyword evidence="3" id="KW-1185">Reference proteome</keyword>
<evidence type="ECO:0000313" key="2">
    <source>
        <dbReference type="EMBL" id="GCE26246.1"/>
    </source>
</evidence>
<dbReference type="EMBL" id="BIFT01000001">
    <property type="protein sequence ID" value="GCE26246.1"/>
    <property type="molecule type" value="Genomic_DNA"/>
</dbReference>
<reference evidence="3" key="1">
    <citation type="submission" date="2018-12" db="EMBL/GenBank/DDBJ databases">
        <title>Tengunoibacter tsumagoiensis gen. nov., sp. nov., Dictyobacter kobayashii sp. nov., D. alpinus sp. nov., and D. joshuensis sp. nov. and description of Dictyobacteraceae fam. nov. within the order Ktedonobacterales isolated from Tengu-no-mugimeshi.</title>
        <authorList>
            <person name="Wang C.M."/>
            <person name="Zheng Y."/>
            <person name="Sakai Y."/>
            <person name="Toyoda A."/>
            <person name="Minakuchi Y."/>
            <person name="Abe K."/>
            <person name="Yokota A."/>
            <person name="Yabe S."/>
        </authorList>
    </citation>
    <scope>NUCLEOTIDE SEQUENCE [LARGE SCALE GENOMIC DNA]</scope>
    <source>
        <strain evidence="3">Uno16</strain>
    </source>
</reference>
<organism evidence="2 3">
    <name type="scientific">Dictyobacter alpinus</name>
    <dbReference type="NCBI Taxonomy" id="2014873"/>
    <lineage>
        <taxon>Bacteria</taxon>
        <taxon>Bacillati</taxon>
        <taxon>Chloroflexota</taxon>
        <taxon>Ktedonobacteria</taxon>
        <taxon>Ktedonobacterales</taxon>
        <taxon>Dictyobacteraceae</taxon>
        <taxon>Dictyobacter</taxon>
    </lineage>
</organism>
<dbReference type="RefSeq" id="WP_126626730.1">
    <property type="nucleotide sequence ID" value="NZ_BIFT01000001.1"/>
</dbReference>
<sequence length="120" mass="13024">MEQHTGNERDLAGAGGGNIPSKGEPQPVMEKSGFNTSDKAVDADNASNQSAQGTLGGRNPGQLNKNIGDMDRPREHSDIENTPVDPMVSRAPDKVNAQQREEAQQKEKEQQKADQDKDKE</sequence>
<name>A0A402B4H4_9CHLR</name>
<gene>
    <name evidence="2" type="ORF">KDA_17300</name>
</gene>
<feature type="region of interest" description="Disordered" evidence="1">
    <location>
        <begin position="1"/>
        <end position="120"/>
    </location>
</feature>
<evidence type="ECO:0000313" key="3">
    <source>
        <dbReference type="Proteomes" id="UP000287171"/>
    </source>
</evidence>
<dbReference type="Proteomes" id="UP000287171">
    <property type="component" value="Unassembled WGS sequence"/>
</dbReference>
<dbReference type="OrthoDB" id="165129at2"/>
<accession>A0A402B4H4</accession>